<dbReference type="AlphaFoldDB" id="A0AAW0GMD9"/>
<dbReference type="EMBL" id="JASBNA010000004">
    <property type="protein sequence ID" value="KAK7692984.1"/>
    <property type="molecule type" value="Genomic_DNA"/>
</dbReference>
<sequence>MASPSKDEAYGYTEGASAIDIQNPIRTLKRVRCDSGYGEDGVGSMFDGPSHSVIPSSAPRMSPYEPGRSRVLRREEAKIVKADQVPEVADRAETDLLQSTTLTNLDPLSASRGVCYVLEGSG</sequence>
<protein>
    <submittedName>
        <fullName evidence="2">Uncharacterized protein</fullName>
    </submittedName>
</protein>
<organism evidence="2 3">
    <name type="scientific">Cerrena zonata</name>
    <dbReference type="NCBI Taxonomy" id="2478898"/>
    <lineage>
        <taxon>Eukaryota</taxon>
        <taxon>Fungi</taxon>
        <taxon>Dikarya</taxon>
        <taxon>Basidiomycota</taxon>
        <taxon>Agaricomycotina</taxon>
        <taxon>Agaricomycetes</taxon>
        <taxon>Polyporales</taxon>
        <taxon>Cerrenaceae</taxon>
        <taxon>Cerrena</taxon>
    </lineage>
</organism>
<feature type="region of interest" description="Disordered" evidence="1">
    <location>
        <begin position="41"/>
        <end position="68"/>
    </location>
</feature>
<proteinExistence type="predicted"/>
<gene>
    <name evidence="2" type="ORF">QCA50_004625</name>
</gene>
<evidence type="ECO:0000313" key="2">
    <source>
        <dbReference type="EMBL" id="KAK7692984.1"/>
    </source>
</evidence>
<evidence type="ECO:0000256" key="1">
    <source>
        <dbReference type="SAM" id="MobiDB-lite"/>
    </source>
</evidence>
<dbReference type="Proteomes" id="UP001385951">
    <property type="component" value="Unassembled WGS sequence"/>
</dbReference>
<keyword evidence="3" id="KW-1185">Reference proteome</keyword>
<name>A0AAW0GMD9_9APHY</name>
<accession>A0AAW0GMD9</accession>
<comment type="caution">
    <text evidence="2">The sequence shown here is derived from an EMBL/GenBank/DDBJ whole genome shotgun (WGS) entry which is preliminary data.</text>
</comment>
<evidence type="ECO:0000313" key="3">
    <source>
        <dbReference type="Proteomes" id="UP001385951"/>
    </source>
</evidence>
<reference evidence="2 3" key="1">
    <citation type="submission" date="2022-09" db="EMBL/GenBank/DDBJ databases">
        <authorList>
            <person name="Palmer J.M."/>
        </authorList>
    </citation>
    <scope>NUCLEOTIDE SEQUENCE [LARGE SCALE GENOMIC DNA]</scope>
    <source>
        <strain evidence="2 3">DSM 7382</strain>
    </source>
</reference>